<evidence type="ECO:0000313" key="1">
    <source>
        <dbReference type="EMBL" id="KAK6993065.1"/>
    </source>
</evidence>
<dbReference type="EMBL" id="JAWWNJ010000104">
    <property type="protein sequence ID" value="KAK6993065.1"/>
    <property type="molecule type" value="Genomic_DNA"/>
</dbReference>
<reference evidence="1 2" key="1">
    <citation type="journal article" date="2024" name="J Genomics">
        <title>Draft genome sequencing and assembly of Favolaschia claudopus CIRM-BRFM 2984 isolated from oak limbs.</title>
        <authorList>
            <person name="Navarro D."/>
            <person name="Drula E."/>
            <person name="Chaduli D."/>
            <person name="Cazenave R."/>
            <person name="Ahrendt S."/>
            <person name="Wang J."/>
            <person name="Lipzen A."/>
            <person name="Daum C."/>
            <person name="Barry K."/>
            <person name="Grigoriev I.V."/>
            <person name="Favel A."/>
            <person name="Rosso M.N."/>
            <person name="Martin F."/>
        </authorList>
    </citation>
    <scope>NUCLEOTIDE SEQUENCE [LARGE SCALE GENOMIC DNA]</scope>
    <source>
        <strain evidence="1 2">CIRM-BRFM 2984</strain>
    </source>
</reference>
<organism evidence="1 2">
    <name type="scientific">Favolaschia claudopus</name>
    <dbReference type="NCBI Taxonomy" id="2862362"/>
    <lineage>
        <taxon>Eukaryota</taxon>
        <taxon>Fungi</taxon>
        <taxon>Dikarya</taxon>
        <taxon>Basidiomycota</taxon>
        <taxon>Agaricomycotina</taxon>
        <taxon>Agaricomycetes</taxon>
        <taxon>Agaricomycetidae</taxon>
        <taxon>Agaricales</taxon>
        <taxon>Marasmiineae</taxon>
        <taxon>Mycenaceae</taxon>
        <taxon>Favolaschia</taxon>
    </lineage>
</organism>
<name>A0AAV9ZX06_9AGAR</name>
<comment type="caution">
    <text evidence="1">The sequence shown here is derived from an EMBL/GenBank/DDBJ whole genome shotgun (WGS) entry which is preliminary data.</text>
</comment>
<protein>
    <recommendedName>
        <fullName evidence="3">F-box domain-containing protein</fullName>
    </recommendedName>
</protein>
<evidence type="ECO:0008006" key="3">
    <source>
        <dbReference type="Google" id="ProtNLM"/>
    </source>
</evidence>
<dbReference type="Proteomes" id="UP001362999">
    <property type="component" value="Unassembled WGS sequence"/>
</dbReference>
<dbReference type="SUPFAM" id="SSF52047">
    <property type="entry name" value="RNI-like"/>
    <property type="match status" value="1"/>
</dbReference>
<evidence type="ECO:0000313" key="2">
    <source>
        <dbReference type="Proteomes" id="UP001362999"/>
    </source>
</evidence>
<dbReference type="AlphaFoldDB" id="A0AAV9ZX06"/>
<accession>A0AAV9ZX06</accession>
<keyword evidence="2" id="KW-1185">Reference proteome</keyword>
<sequence>MLTISISDISISSFLLTLFTPGRPLEDEPQTAAVLLFDSLVLRMSSSESSLDITFTFVFPKWVDLSHFASLTSMDIINVASFPRPSVTDIHKFMRAAPLLERLKVHYIDADMMNRDDFRVPPMVTMDNLRHIDFAMRWPRFGAFLHSIEAPALRSLVLKLDDEEEILPFLQACGDKLKLVQFLTLDCHLPRFALLEQILAFFPSVVELDGRRCHLFTMAFHALTFRLRKSCPTLRRVVFGDLSFVVAADILLAGCLHVDTILQGVWVSTDTYMAPSYMDYYMKEDVVICVPVFKYCRSRRPSLTIIRCDLNLYVSDLSTSNSLPSDCSCRVGESPICPPFGYPIGEDLFSFLAFGNRCKTSSSPPVFTSVLLNDMSANPNNVEEAPLYNADTEVARRNDLNLEDRYMEAMERRFQSVLLNATPIIINTALQFALQDIDALTSRALVPTRVLPSRASLVQKGPFPSRVLSILFQHVSDHVNPCSSSFRMLRLTLSLVCFYWHTVVVQTPLLWSTLVISPSSNSTSIRAFLDTSFPRTFRVLLTDEAAILFSTWYHSMPGLLRLALQDCPRWSLFEVAVSDPVTLRAVLDIVAQYGPMPVLAELKIHWSPSTPTQLTASVPEAIPSSALAALHLHRVRVLEILALPFPALQTLTLADLPSDGFPTGALLYQFLSSCPLLWDVALVRVGIDDRGSLPLHTSPLHLWKIRRLRLDFEGEYSLVATLAFLAWLGRLMLPALSDLSLSFATEDDLVSSVFVAISGTFVSPNLIRSFFDLLLSVTRLDLVECPGRAVLMELGGRRQWGLSSDSMACLPRLTHIVVCPAYLDELYEGVLARSSRRAIITCLELVDTDPNAPRCYVPLTSMGRLQDLRAIVPSVRWSTRFSPYLVM</sequence>
<gene>
    <name evidence="1" type="ORF">R3P38DRAFT_3224044</name>
</gene>
<proteinExistence type="predicted"/>